<comment type="caution">
    <text evidence="2">The sequence shown here is derived from an EMBL/GenBank/DDBJ whole genome shotgun (WGS) entry which is preliminary data.</text>
</comment>
<protein>
    <submittedName>
        <fullName evidence="2">Uncharacterized protein</fullName>
    </submittedName>
</protein>
<dbReference type="AlphaFoldDB" id="A0AAV7XSI4"/>
<accession>A0AAV7XSI4</accession>
<dbReference type="EMBL" id="JAPTSV010000003">
    <property type="protein sequence ID" value="KAJ1529368.1"/>
    <property type="molecule type" value="Genomic_DNA"/>
</dbReference>
<feature type="compositionally biased region" description="Basic and acidic residues" evidence="1">
    <location>
        <begin position="157"/>
        <end position="170"/>
    </location>
</feature>
<keyword evidence="3" id="KW-1185">Reference proteome</keyword>
<feature type="compositionally biased region" description="Basic and acidic residues" evidence="1">
    <location>
        <begin position="103"/>
        <end position="113"/>
    </location>
</feature>
<dbReference type="Proteomes" id="UP001075354">
    <property type="component" value="Chromosome 3"/>
</dbReference>
<feature type="compositionally biased region" description="Acidic residues" evidence="1">
    <location>
        <begin position="143"/>
        <end position="156"/>
    </location>
</feature>
<feature type="compositionally biased region" description="Basic and acidic residues" evidence="1">
    <location>
        <begin position="22"/>
        <end position="38"/>
    </location>
</feature>
<evidence type="ECO:0000313" key="3">
    <source>
        <dbReference type="Proteomes" id="UP001075354"/>
    </source>
</evidence>
<evidence type="ECO:0000313" key="2">
    <source>
        <dbReference type="EMBL" id="KAJ1529368.1"/>
    </source>
</evidence>
<proteinExistence type="predicted"/>
<name>A0AAV7XSI4_9NEOP</name>
<organism evidence="2 3">
    <name type="scientific">Megalurothrips usitatus</name>
    <name type="common">bean blossom thrips</name>
    <dbReference type="NCBI Taxonomy" id="439358"/>
    <lineage>
        <taxon>Eukaryota</taxon>
        <taxon>Metazoa</taxon>
        <taxon>Ecdysozoa</taxon>
        <taxon>Arthropoda</taxon>
        <taxon>Hexapoda</taxon>
        <taxon>Insecta</taxon>
        <taxon>Pterygota</taxon>
        <taxon>Neoptera</taxon>
        <taxon>Paraneoptera</taxon>
        <taxon>Thysanoptera</taxon>
        <taxon>Terebrantia</taxon>
        <taxon>Thripoidea</taxon>
        <taxon>Thripidae</taxon>
        <taxon>Megalurothrips</taxon>
    </lineage>
</organism>
<gene>
    <name evidence="2" type="ORF">ONE63_006155</name>
</gene>
<sequence length="305" mass="34334">MFSSCSPIYLQFVGYKLTTKMKKSDHEDDEATKEHCMQEETSSEPSDRPNNKTDGIELGAEKGAEDINLTADCTSPATNFSNGILPIKDQQSSNEGGVSDTKVLQEPKEKGEELGEEPPTEAGRRSSRLRGKRPKLTQIITSSDEEFCESSDDDGDDYHNDLSDECDKLPSKCARPPKKKKAVQHTSKKPKNNSNQAALPKEMKPKKTTEQPVKPPKEYSTGSFVVLKTDFHASTTPPLWRIDGKALLQKYIHVDRDGQIAYKNTSTYSGWTLNNRDQYYPATVEYISQTRKDIFVKFKRELIVE</sequence>
<feature type="region of interest" description="Disordered" evidence="1">
    <location>
        <begin position="19"/>
        <end position="219"/>
    </location>
</feature>
<evidence type="ECO:0000256" key="1">
    <source>
        <dbReference type="SAM" id="MobiDB-lite"/>
    </source>
</evidence>
<reference evidence="2" key="1">
    <citation type="submission" date="2022-12" db="EMBL/GenBank/DDBJ databases">
        <title>Chromosome-level genome assembly of the bean flower thrips Megalurothrips usitatus.</title>
        <authorList>
            <person name="Ma L."/>
            <person name="Liu Q."/>
            <person name="Li H."/>
            <person name="Cai W."/>
        </authorList>
    </citation>
    <scope>NUCLEOTIDE SEQUENCE</scope>
    <source>
        <strain evidence="2">Cailab_2022a</strain>
    </source>
</reference>
<feature type="compositionally biased region" description="Basic residues" evidence="1">
    <location>
        <begin position="175"/>
        <end position="191"/>
    </location>
</feature>
<feature type="compositionally biased region" description="Polar residues" evidence="1">
    <location>
        <begin position="71"/>
        <end position="82"/>
    </location>
</feature>
<feature type="compositionally biased region" description="Basic and acidic residues" evidence="1">
    <location>
        <begin position="45"/>
        <end position="65"/>
    </location>
</feature>
<feature type="compositionally biased region" description="Basic residues" evidence="1">
    <location>
        <begin position="125"/>
        <end position="135"/>
    </location>
</feature>